<feature type="non-terminal residue" evidence="1">
    <location>
        <position position="1"/>
    </location>
</feature>
<name>A0ABQ4X7K2_9ASTR</name>
<keyword evidence="2" id="KW-1185">Reference proteome</keyword>
<dbReference type="Proteomes" id="UP001151760">
    <property type="component" value="Unassembled WGS sequence"/>
</dbReference>
<evidence type="ECO:0000313" key="1">
    <source>
        <dbReference type="EMBL" id="GJS61053.1"/>
    </source>
</evidence>
<dbReference type="EMBL" id="BQNB010009263">
    <property type="protein sequence ID" value="GJS61053.1"/>
    <property type="molecule type" value="Genomic_DNA"/>
</dbReference>
<reference evidence="1" key="1">
    <citation type="journal article" date="2022" name="Int. J. Mol. Sci.">
        <title>Draft Genome of Tanacetum Coccineum: Genomic Comparison of Closely Related Tanacetum-Family Plants.</title>
        <authorList>
            <person name="Yamashiro T."/>
            <person name="Shiraishi A."/>
            <person name="Nakayama K."/>
            <person name="Satake H."/>
        </authorList>
    </citation>
    <scope>NUCLEOTIDE SEQUENCE</scope>
</reference>
<accession>A0ABQ4X7K2</accession>
<proteinExistence type="predicted"/>
<organism evidence="1 2">
    <name type="scientific">Tanacetum coccineum</name>
    <dbReference type="NCBI Taxonomy" id="301880"/>
    <lineage>
        <taxon>Eukaryota</taxon>
        <taxon>Viridiplantae</taxon>
        <taxon>Streptophyta</taxon>
        <taxon>Embryophyta</taxon>
        <taxon>Tracheophyta</taxon>
        <taxon>Spermatophyta</taxon>
        <taxon>Magnoliopsida</taxon>
        <taxon>eudicotyledons</taxon>
        <taxon>Gunneridae</taxon>
        <taxon>Pentapetalae</taxon>
        <taxon>asterids</taxon>
        <taxon>campanulids</taxon>
        <taxon>Asterales</taxon>
        <taxon>Asteraceae</taxon>
        <taxon>Asteroideae</taxon>
        <taxon>Anthemideae</taxon>
        <taxon>Anthemidinae</taxon>
        <taxon>Tanacetum</taxon>
    </lineage>
</organism>
<reference evidence="1" key="2">
    <citation type="submission" date="2022-01" db="EMBL/GenBank/DDBJ databases">
        <authorList>
            <person name="Yamashiro T."/>
            <person name="Shiraishi A."/>
            <person name="Satake H."/>
            <person name="Nakayama K."/>
        </authorList>
    </citation>
    <scope>NUCLEOTIDE SEQUENCE</scope>
</reference>
<evidence type="ECO:0000313" key="2">
    <source>
        <dbReference type="Proteomes" id="UP001151760"/>
    </source>
</evidence>
<protein>
    <submittedName>
        <fullName evidence="1">Uncharacterized protein</fullName>
    </submittedName>
</protein>
<gene>
    <name evidence="1" type="ORF">Tco_0655837</name>
</gene>
<comment type="caution">
    <text evidence="1">The sequence shown here is derived from an EMBL/GenBank/DDBJ whole genome shotgun (WGS) entry which is preliminary data.</text>
</comment>
<sequence>LGATISHSIKKGMQDGLAVGIDHGRAGRKLVDIVAYNPSVEEDFNFALQELCEVDFCLLAELKSHKDASIEDVINLLRLEGPLADDPGMNSLQPDVEQLRVPIHRFEDQVVLGNLIGAASTSASIPAATGTTMALSTTFTSASSIPPIYVEDYEIIYADGRENSQGNAAIVEFKKEDLDTTPERDLLN</sequence>